<dbReference type="PANTHER" id="PTHR30012:SF7">
    <property type="entry name" value="PROTEIN TRANSPORT PROTEIN HOFC HOMOLOG"/>
    <property type="match status" value="1"/>
</dbReference>
<evidence type="ECO:0000256" key="10">
    <source>
        <dbReference type="SAM" id="Phobius"/>
    </source>
</evidence>
<gene>
    <name evidence="12" type="primary">tapC</name>
    <name evidence="12" type="ORF">MORIYA_3294</name>
</gene>
<evidence type="ECO:0000256" key="5">
    <source>
        <dbReference type="ARBA" id="ARBA00022519"/>
    </source>
</evidence>
<keyword evidence="8 10" id="KW-0472">Membrane</keyword>
<evidence type="ECO:0000313" key="12">
    <source>
        <dbReference type="EMBL" id="SQD79749.1"/>
    </source>
</evidence>
<accession>A0A330LST8</accession>
<evidence type="ECO:0000256" key="6">
    <source>
        <dbReference type="ARBA" id="ARBA00022692"/>
    </source>
</evidence>
<keyword evidence="4" id="KW-1003">Cell membrane</keyword>
<feature type="transmembrane region" description="Helical" evidence="10">
    <location>
        <begin position="392"/>
        <end position="412"/>
    </location>
</feature>
<comment type="similarity">
    <text evidence="2 9">Belongs to the GSP F family.</text>
</comment>
<evidence type="ECO:0000256" key="3">
    <source>
        <dbReference type="ARBA" id="ARBA00022448"/>
    </source>
</evidence>
<reference evidence="13" key="1">
    <citation type="submission" date="2018-05" db="EMBL/GenBank/DDBJ databases">
        <authorList>
            <person name="Cea G.-C."/>
            <person name="William W."/>
        </authorList>
    </citation>
    <scope>NUCLEOTIDE SEQUENCE [LARGE SCALE GENOMIC DNA]</scope>
    <source>
        <strain evidence="13">DB21MT 5</strain>
    </source>
</reference>
<dbReference type="InterPro" id="IPR018076">
    <property type="entry name" value="T2SS_GspF_dom"/>
</dbReference>
<keyword evidence="5" id="KW-0997">Cell inner membrane</keyword>
<evidence type="ECO:0000313" key="13">
    <source>
        <dbReference type="Proteomes" id="UP000250163"/>
    </source>
</evidence>
<keyword evidence="13" id="KW-1185">Reference proteome</keyword>
<keyword evidence="3 9" id="KW-0813">Transport</keyword>
<proteinExistence type="inferred from homology"/>
<evidence type="ECO:0000256" key="4">
    <source>
        <dbReference type="ARBA" id="ARBA00022475"/>
    </source>
</evidence>
<dbReference type="EMBL" id="LS483250">
    <property type="protein sequence ID" value="SQD79749.1"/>
    <property type="molecule type" value="Genomic_DNA"/>
</dbReference>
<evidence type="ECO:0000256" key="8">
    <source>
        <dbReference type="ARBA" id="ARBA00023136"/>
    </source>
</evidence>
<dbReference type="FunFam" id="1.20.81.30:FF:000001">
    <property type="entry name" value="Type II secretion system protein F"/>
    <property type="match status" value="2"/>
</dbReference>
<dbReference type="InterPro" id="IPR001992">
    <property type="entry name" value="T2SS_GspF/T4SS_PilC_CS"/>
</dbReference>
<dbReference type="RefSeq" id="WP_112716614.1">
    <property type="nucleotide sequence ID" value="NZ_LS483250.1"/>
</dbReference>
<dbReference type="Pfam" id="PF00482">
    <property type="entry name" value="T2SSF"/>
    <property type="match status" value="2"/>
</dbReference>
<feature type="domain" description="Type II secretion system protein GspF" evidence="11">
    <location>
        <begin position="85"/>
        <end position="207"/>
    </location>
</feature>
<evidence type="ECO:0000256" key="2">
    <source>
        <dbReference type="ARBA" id="ARBA00005745"/>
    </source>
</evidence>
<feature type="domain" description="Type II secretion system protein GspF" evidence="11">
    <location>
        <begin position="288"/>
        <end position="410"/>
    </location>
</feature>
<dbReference type="GO" id="GO:0005886">
    <property type="term" value="C:plasma membrane"/>
    <property type="evidence" value="ECO:0007669"/>
    <property type="project" value="UniProtKB-SubCell"/>
</dbReference>
<dbReference type="PROSITE" id="PS00874">
    <property type="entry name" value="T2SP_F"/>
    <property type="match status" value="1"/>
</dbReference>
<dbReference type="InterPro" id="IPR003004">
    <property type="entry name" value="GspF/PilC"/>
</dbReference>
<evidence type="ECO:0000259" key="11">
    <source>
        <dbReference type="Pfam" id="PF00482"/>
    </source>
</evidence>
<dbReference type="KEGG" id="mya:MORIYA_3294"/>
<organism evidence="12 13">
    <name type="scientific">Moritella yayanosii</name>
    <dbReference type="NCBI Taxonomy" id="69539"/>
    <lineage>
        <taxon>Bacteria</taxon>
        <taxon>Pseudomonadati</taxon>
        <taxon>Pseudomonadota</taxon>
        <taxon>Gammaproteobacteria</taxon>
        <taxon>Alteromonadales</taxon>
        <taxon>Moritellaceae</taxon>
        <taxon>Moritella</taxon>
    </lineage>
</organism>
<dbReference type="Gene3D" id="1.20.81.30">
    <property type="entry name" value="Type II secretion system (T2SS), domain F"/>
    <property type="match status" value="2"/>
</dbReference>
<evidence type="ECO:0000256" key="7">
    <source>
        <dbReference type="ARBA" id="ARBA00022989"/>
    </source>
</evidence>
<feature type="transmembrane region" description="Helical" evidence="10">
    <location>
        <begin position="237"/>
        <end position="255"/>
    </location>
</feature>
<evidence type="ECO:0000256" key="9">
    <source>
        <dbReference type="RuleBase" id="RU003923"/>
    </source>
</evidence>
<feature type="transmembrane region" description="Helical" evidence="10">
    <location>
        <begin position="184"/>
        <end position="205"/>
    </location>
</feature>
<dbReference type="Proteomes" id="UP000250163">
    <property type="component" value="Chromosome MORIYA"/>
</dbReference>
<protein>
    <submittedName>
        <fullName evidence="12">Type IV pilus assembly protein TapC</fullName>
    </submittedName>
</protein>
<dbReference type="OrthoDB" id="9805682at2"/>
<dbReference type="AlphaFoldDB" id="A0A330LST8"/>
<keyword evidence="6 9" id="KW-0812">Transmembrane</keyword>
<dbReference type="PANTHER" id="PTHR30012">
    <property type="entry name" value="GENERAL SECRETION PATHWAY PROTEIN"/>
    <property type="match status" value="1"/>
</dbReference>
<dbReference type="PRINTS" id="PR00812">
    <property type="entry name" value="BCTERIALGSPF"/>
</dbReference>
<name>A0A330LST8_9GAMM</name>
<keyword evidence="7 10" id="KW-1133">Transmembrane helix</keyword>
<sequence length="418" mass="45863">MVAVTKTTHNRRKPSAVKKRYPYHWQGVNRKGKKVSGEMQAESISNLKVELRRQGINVLKAKRKSTGLFSVGSKKIKAMDIALISRQISTMLNAGVPLVQSLEIIARSNDNPAMRSLIGEVAAEVSTGTSLSNTLRKHPIYFDDLYCDLISAGEQSGSLDTMYDRIATYKEKAEALKSKIKKAMLYPAMVVAVATIVTLILLLYVIPQFKDIFAGFGAELPPFTLFVLSISDFVSQFWYLVIGILFGIPIIYLKANQRSMKVKHITERTILKIPAIGPIMHKGALARFARTLSTTFAAGIPLVDSLTSAAGASGNIVYKNAVMEMRNEVIAGLPMHIAMRSTNLFPDMVTQMVMIGEESGSLDDMLAKVAHIYEQQVDDAVDGLTSLIEPMIMVVLGVIIGGLVIAMYLPIFKMGSIM</sequence>
<evidence type="ECO:0000256" key="1">
    <source>
        <dbReference type="ARBA" id="ARBA00004429"/>
    </source>
</evidence>
<dbReference type="InterPro" id="IPR042094">
    <property type="entry name" value="T2SS_GspF_sf"/>
</dbReference>
<dbReference type="GO" id="GO:0015628">
    <property type="term" value="P:protein secretion by the type II secretion system"/>
    <property type="evidence" value="ECO:0007669"/>
    <property type="project" value="TreeGrafter"/>
</dbReference>
<comment type="subcellular location">
    <subcellularLocation>
        <location evidence="1 9">Cell inner membrane</location>
        <topology evidence="1 9">Multi-pass membrane protein</topology>
    </subcellularLocation>
</comment>